<protein>
    <submittedName>
        <fullName evidence="2">PilZ domain-containing protein</fullName>
    </submittedName>
</protein>
<sequence>MENRGARRWRARLRMVRLFDTSRRFLVECRVLDLSLTGARLKPEIDRPLPLTLNYSDGDDRNFASATLIWVRKGEIGIRFVD</sequence>
<dbReference type="SUPFAM" id="SSF141371">
    <property type="entry name" value="PilZ domain-like"/>
    <property type="match status" value="1"/>
</dbReference>
<dbReference type="OrthoDB" id="7950104at2"/>
<dbReference type="Proteomes" id="UP000255207">
    <property type="component" value="Unassembled WGS sequence"/>
</dbReference>
<dbReference type="InterPro" id="IPR009875">
    <property type="entry name" value="PilZ_domain"/>
</dbReference>
<feature type="domain" description="PilZ" evidence="1">
    <location>
        <begin position="4"/>
        <end position="81"/>
    </location>
</feature>
<dbReference type="RefSeq" id="WP_114831490.1">
    <property type="nucleotide sequence ID" value="NZ_QQTO01000016.1"/>
</dbReference>
<keyword evidence="3" id="KW-1185">Reference proteome</keyword>
<dbReference type="AlphaFoldDB" id="A0A370L0V5"/>
<name>A0A370L0V5_9HYPH</name>
<dbReference type="EMBL" id="QQTP01000014">
    <property type="protein sequence ID" value="RDJ21036.1"/>
    <property type="molecule type" value="Genomic_DNA"/>
</dbReference>
<comment type="caution">
    <text evidence="2">The sequence shown here is derived from an EMBL/GenBank/DDBJ whole genome shotgun (WGS) entry which is preliminary data.</text>
</comment>
<evidence type="ECO:0000259" key="1">
    <source>
        <dbReference type="Pfam" id="PF07238"/>
    </source>
</evidence>
<evidence type="ECO:0000313" key="3">
    <source>
        <dbReference type="Proteomes" id="UP000255207"/>
    </source>
</evidence>
<accession>A0A370L0V5</accession>
<dbReference type="Pfam" id="PF07238">
    <property type="entry name" value="PilZ"/>
    <property type="match status" value="1"/>
</dbReference>
<organism evidence="2 3">
    <name type="scientific">Bosea caraganae</name>
    <dbReference type="NCBI Taxonomy" id="2763117"/>
    <lineage>
        <taxon>Bacteria</taxon>
        <taxon>Pseudomonadati</taxon>
        <taxon>Pseudomonadota</taxon>
        <taxon>Alphaproteobacteria</taxon>
        <taxon>Hyphomicrobiales</taxon>
        <taxon>Boseaceae</taxon>
        <taxon>Bosea</taxon>
    </lineage>
</organism>
<evidence type="ECO:0000313" key="2">
    <source>
        <dbReference type="EMBL" id="RDJ21036.1"/>
    </source>
</evidence>
<gene>
    <name evidence="2" type="ORF">DWE98_22165</name>
</gene>
<proteinExistence type="predicted"/>
<reference evidence="3" key="1">
    <citation type="submission" date="2018-07" db="EMBL/GenBank/DDBJ databases">
        <authorList>
            <person name="Safronova V.I."/>
            <person name="Chirak E.R."/>
            <person name="Sazanova A.L."/>
        </authorList>
    </citation>
    <scope>NUCLEOTIDE SEQUENCE [LARGE SCALE GENOMIC DNA]</scope>
    <source>
        <strain evidence="3">RCAM04685</strain>
    </source>
</reference>
<dbReference type="Gene3D" id="2.40.10.220">
    <property type="entry name" value="predicted glycosyltransferase like domains"/>
    <property type="match status" value="1"/>
</dbReference>
<dbReference type="GO" id="GO:0035438">
    <property type="term" value="F:cyclic-di-GMP binding"/>
    <property type="evidence" value="ECO:0007669"/>
    <property type="project" value="InterPro"/>
</dbReference>